<dbReference type="AlphaFoldDB" id="A0A382UUP2"/>
<protein>
    <recommendedName>
        <fullName evidence="2">Methylamine utilization protein</fullName>
    </recommendedName>
</protein>
<name>A0A382UUP2_9ZZZZ</name>
<proteinExistence type="predicted"/>
<organism evidence="1">
    <name type="scientific">marine metagenome</name>
    <dbReference type="NCBI Taxonomy" id="408172"/>
    <lineage>
        <taxon>unclassified sequences</taxon>
        <taxon>metagenomes</taxon>
        <taxon>ecological metagenomes</taxon>
    </lineage>
</organism>
<evidence type="ECO:0000313" key="1">
    <source>
        <dbReference type="EMBL" id="SVD37495.1"/>
    </source>
</evidence>
<accession>A0A382UUP2</accession>
<dbReference type="SUPFAM" id="SSF49503">
    <property type="entry name" value="Cupredoxins"/>
    <property type="match status" value="1"/>
</dbReference>
<dbReference type="EMBL" id="UINC01146645">
    <property type="protein sequence ID" value="SVD37495.1"/>
    <property type="molecule type" value="Genomic_DNA"/>
</dbReference>
<evidence type="ECO:0008006" key="2">
    <source>
        <dbReference type="Google" id="ProtNLM"/>
    </source>
</evidence>
<dbReference type="InterPro" id="IPR008972">
    <property type="entry name" value="Cupredoxin"/>
</dbReference>
<dbReference type="Gene3D" id="2.60.40.420">
    <property type="entry name" value="Cupredoxins - blue copper proteins"/>
    <property type="match status" value="1"/>
</dbReference>
<sequence length="236" mass="26274">MQLLNNLHPLSPARRRITPSQIICSIFCGILLCSSAVALELTIHLNEKKNLPLDGTIVELAGPGPVTASQKAHVINQIDKDFDPLISVVPKGSTILLLNDDSFKHHIYSLSKGNQFDIPLFSKPSQQEVMLNNHGIVKLGCNIHDWMIAYIYVNEGDLVKEVSGSPVMFTGLAAGEYEVRVWNPRFRNTKRIVRHSLTMVNGQPNEITVDLRLRKSVHKKTKPATSAYPEEKGGNY</sequence>
<reference evidence="1" key="1">
    <citation type="submission" date="2018-05" db="EMBL/GenBank/DDBJ databases">
        <authorList>
            <person name="Lanie J.A."/>
            <person name="Ng W.-L."/>
            <person name="Kazmierczak K.M."/>
            <person name="Andrzejewski T.M."/>
            <person name="Davidsen T.M."/>
            <person name="Wayne K.J."/>
            <person name="Tettelin H."/>
            <person name="Glass J.I."/>
            <person name="Rusch D."/>
            <person name="Podicherti R."/>
            <person name="Tsui H.-C.T."/>
            <person name="Winkler M.E."/>
        </authorList>
    </citation>
    <scope>NUCLEOTIDE SEQUENCE</scope>
</reference>
<gene>
    <name evidence="1" type="ORF">METZ01_LOCUS390349</name>
</gene>